<dbReference type="Proteomes" id="UP001500889">
    <property type="component" value="Chromosome E"/>
</dbReference>
<dbReference type="PROSITE" id="PS00233">
    <property type="entry name" value="CHIT_BIND_RR_1"/>
    <property type="match status" value="1"/>
</dbReference>
<evidence type="ECO:0000313" key="4">
    <source>
        <dbReference type="EMBL" id="BFG04535.1"/>
    </source>
</evidence>
<dbReference type="AlphaFoldDB" id="A0AAU9GAH0"/>
<dbReference type="EMBL" id="AP029267">
    <property type="protein sequence ID" value="BFG04535.1"/>
    <property type="molecule type" value="Genomic_DNA"/>
</dbReference>
<evidence type="ECO:0008006" key="6">
    <source>
        <dbReference type="Google" id="ProtNLM"/>
    </source>
</evidence>
<dbReference type="GO" id="GO:0062129">
    <property type="term" value="C:chitin-based extracellular matrix"/>
    <property type="evidence" value="ECO:0007669"/>
    <property type="project" value="TreeGrafter"/>
</dbReference>
<dbReference type="InterPro" id="IPR031311">
    <property type="entry name" value="CHIT_BIND_RR_consensus"/>
</dbReference>
<reference evidence="4 5" key="1">
    <citation type="submission" date="2024-02" db="EMBL/GenBank/DDBJ databases">
        <title>A chromosome-level genome assembly of Drosophila madeirensis, a fruit fly species endemic to Madeira island.</title>
        <authorList>
            <person name="Tomihara K."/>
            <person name="Llopart A."/>
            <person name="Yamamoto D."/>
        </authorList>
    </citation>
    <scope>NUCLEOTIDE SEQUENCE [LARGE SCALE GENOMIC DNA]</scope>
    <source>
        <strain evidence="4 5">RF1</strain>
    </source>
</reference>
<evidence type="ECO:0000313" key="5">
    <source>
        <dbReference type="Proteomes" id="UP001500889"/>
    </source>
</evidence>
<keyword evidence="1 2" id="KW-0193">Cuticle</keyword>
<dbReference type="PRINTS" id="PR00947">
    <property type="entry name" value="CUTICLE"/>
</dbReference>
<organism evidence="4 5">
    <name type="scientific">Drosophila madeirensis</name>
    <name type="common">Fruit fly</name>
    <dbReference type="NCBI Taxonomy" id="30013"/>
    <lineage>
        <taxon>Eukaryota</taxon>
        <taxon>Metazoa</taxon>
        <taxon>Ecdysozoa</taxon>
        <taxon>Arthropoda</taxon>
        <taxon>Hexapoda</taxon>
        <taxon>Insecta</taxon>
        <taxon>Pterygota</taxon>
        <taxon>Neoptera</taxon>
        <taxon>Endopterygota</taxon>
        <taxon>Diptera</taxon>
        <taxon>Brachycera</taxon>
        <taxon>Muscomorpha</taxon>
        <taxon>Ephydroidea</taxon>
        <taxon>Drosophilidae</taxon>
        <taxon>Drosophila</taxon>
        <taxon>Sophophora</taxon>
    </lineage>
</organism>
<proteinExistence type="predicted"/>
<keyword evidence="5" id="KW-1185">Reference proteome</keyword>
<dbReference type="Pfam" id="PF00379">
    <property type="entry name" value="Chitin_bind_4"/>
    <property type="match status" value="1"/>
</dbReference>
<evidence type="ECO:0000256" key="1">
    <source>
        <dbReference type="ARBA" id="ARBA00022460"/>
    </source>
</evidence>
<evidence type="ECO:0000256" key="3">
    <source>
        <dbReference type="SAM" id="SignalP"/>
    </source>
</evidence>
<dbReference type="InterPro" id="IPR000618">
    <property type="entry name" value="Insect_cuticle"/>
</dbReference>
<dbReference type="GO" id="GO:0008010">
    <property type="term" value="F:structural constituent of chitin-based larval cuticle"/>
    <property type="evidence" value="ECO:0007669"/>
    <property type="project" value="TreeGrafter"/>
</dbReference>
<dbReference type="PANTHER" id="PTHR10380">
    <property type="entry name" value="CUTICLE PROTEIN"/>
    <property type="match status" value="1"/>
</dbReference>
<name>A0AAU9GAH0_DROMD</name>
<dbReference type="PANTHER" id="PTHR10380:SF233">
    <property type="entry name" value="CUTICULAR PROTEIN 47EB-RELATED"/>
    <property type="match status" value="1"/>
</dbReference>
<dbReference type="InterPro" id="IPR050468">
    <property type="entry name" value="Cuticle_Struct_Prot"/>
</dbReference>
<feature type="signal peptide" evidence="3">
    <location>
        <begin position="1"/>
        <end position="17"/>
    </location>
</feature>
<evidence type="ECO:0000256" key="2">
    <source>
        <dbReference type="PROSITE-ProRule" id="PRU00497"/>
    </source>
</evidence>
<accession>A0AAU9GAH0</accession>
<keyword evidence="3" id="KW-0732">Signal</keyword>
<feature type="chain" id="PRO_5043426209" description="Cuticular protein" evidence="3">
    <location>
        <begin position="18"/>
        <end position="248"/>
    </location>
</feature>
<protein>
    <recommendedName>
        <fullName evidence="6">Cuticular protein</fullName>
    </recommendedName>
</protein>
<dbReference type="PROSITE" id="PS51155">
    <property type="entry name" value="CHIT_BIND_RR_2"/>
    <property type="match status" value="1"/>
</dbReference>
<sequence length="248" mass="26970">MLKITICLLALAAGAWGASIGSTTTEKSEIVPLLRFETEKNPDGSFHFEYEGGDQSYRQEQGHLQNAGTEDEALEVSGSYRYIDADGNTVEVHYTAGRNGFVPIGTIIPKEITAVAQAAADLPNISEEEELRLKHRRARSQEVEKVETVVEKDQAPAESQVVPVVVEKEAVTQLKTVVEKEAVTEKKDQVPAESQIVPVVVEKEAVSQPKTVAEKKEQVPAESQIVPVQVVLESKPAAEPKKAETTTA</sequence>
<gene>
    <name evidence="4" type="ORF">DMAD_03482</name>
</gene>